<feature type="transmembrane region" description="Helical" evidence="1">
    <location>
        <begin position="84"/>
        <end position="103"/>
    </location>
</feature>
<sequence>MTRLFATGSATDVFFWSATIGSLILLLAYGICLVGAMKYLFFSRPRRARTAEVLLPVAGMCLIGYTLFTNVYPVPDSPYNVFPYAVAAWLMLGLICTVAFRGLRHT</sequence>
<dbReference type="Proteomes" id="UP000634229">
    <property type="component" value="Unassembled WGS sequence"/>
</dbReference>
<dbReference type="RefSeq" id="WP_201881600.1">
    <property type="nucleotide sequence ID" value="NZ_JAERRF010000032.1"/>
</dbReference>
<evidence type="ECO:0000313" key="2">
    <source>
        <dbReference type="EMBL" id="MBL1101730.1"/>
    </source>
</evidence>
<dbReference type="EMBL" id="JAERRF010000032">
    <property type="protein sequence ID" value="MBL1101730.1"/>
    <property type="molecule type" value="Genomic_DNA"/>
</dbReference>
<organism evidence="2 3">
    <name type="scientific">Streptomyces coffeae</name>
    <dbReference type="NCBI Taxonomy" id="621382"/>
    <lineage>
        <taxon>Bacteria</taxon>
        <taxon>Bacillati</taxon>
        <taxon>Actinomycetota</taxon>
        <taxon>Actinomycetes</taxon>
        <taxon>Kitasatosporales</taxon>
        <taxon>Streptomycetaceae</taxon>
        <taxon>Streptomyces</taxon>
    </lineage>
</organism>
<accession>A0ABS1NP42</accession>
<evidence type="ECO:0000313" key="3">
    <source>
        <dbReference type="Proteomes" id="UP000634229"/>
    </source>
</evidence>
<proteinExistence type="predicted"/>
<evidence type="ECO:0000256" key="1">
    <source>
        <dbReference type="SAM" id="Phobius"/>
    </source>
</evidence>
<evidence type="ECO:0008006" key="4">
    <source>
        <dbReference type="Google" id="ProtNLM"/>
    </source>
</evidence>
<protein>
    <recommendedName>
        <fullName evidence="4">Amino acid permease</fullName>
    </recommendedName>
</protein>
<comment type="caution">
    <text evidence="2">The sequence shown here is derived from an EMBL/GenBank/DDBJ whole genome shotgun (WGS) entry which is preliminary data.</text>
</comment>
<keyword evidence="1" id="KW-0472">Membrane</keyword>
<feature type="transmembrane region" description="Helical" evidence="1">
    <location>
        <begin position="53"/>
        <end position="72"/>
    </location>
</feature>
<keyword evidence="3" id="KW-1185">Reference proteome</keyword>
<feature type="transmembrane region" description="Helical" evidence="1">
    <location>
        <begin position="13"/>
        <end position="41"/>
    </location>
</feature>
<gene>
    <name evidence="2" type="ORF">JK363_34815</name>
</gene>
<name>A0ABS1NP42_9ACTN</name>
<reference evidence="2 3" key="1">
    <citation type="submission" date="2021-01" db="EMBL/GenBank/DDBJ databases">
        <title>WGS of actinomycetes isolated from Thailand.</title>
        <authorList>
            <person name="Thawai C."/>
        </authorList>
    </citation>
    <scope>NUCLEOTIDE SEQUENCE [LARGE SCALE GENOMIC DNA]</scope>
    <source>
        <strain evidence="2 3">CA1R205</strain>
    </source>
</reference>
<keyword evidence="1" id="KW-1133">Transmembrane helix</keyword>
<keyword evidence="1" id="KW-0812">Transmembrane</keyword>